<evidence type="ECO:0000313" key="2">
    <source>
        <dbReference type="Proteomes" id="UP000562352"/>
    </source>
</evidence>
<organism evidence="1 2">
    <name type="scientific">Planomonospora venezuelensis</name>
    <dbReference type="NCBI Taxonomy" id="1999"/>
    <lineage>
        <taxon>Bacteria</taxon>
        <taxon>Bacillati</taxon>
        <taxon>Actinomycetota</taxon>
        <taxon>Actinomycetes</taxon>
        <taxon>Streptosporangiales</taxon>
        <taxon>Streptosporangiaceae</taxon>
        <taxon>Planomonospora</taxon>
    </lineage>
</organism>
<dbReference type="RefSeq" id="WP_184939427.1">
    <property type="nucleotide sequence ID" value="NZ_BAAAWZ010000001.1"/>
</dbReference>
<protein>
    <submittedName>
        <fullName evidence="1">Uncharacterized protein</fullName>
    </submittedName>
</protein>
<evidence type="ECO:0000313" key="1">
    <source>
        <dbReference type="EMBL" id="MBB5962148.1"/>
    </source>
</evidence>
<dbReference type="EMBL" id="JACHJJ010000003">
    <property type="protein sequence ID" value="MBB5962148.1"/>
    <property type="molecule type" value="Genomic_DNA"/>
</dbReference>
<sequence>MEVRDDLFAAARGFLNDLQQVCEDQIVDPNLRIHAALAAIGAVSGDLANTA</sequence>
<dbReference type="Proteomes" id="UP000562352">
    <property type="component" value="Unassembled WGS sequence"/>
</dbReference>
<keyword evidence="2" id="KW-1185">Reference proteome</keyword>
<comment type="caution">
    <text evidence="1">The sequence shown here is derived from an EMBL/GenBank/DDBJ whole genome shotgun (WGS) entry which is preliminary data.</text>
</comment>
<gene>
    <name evidence="1" type="ORF">FHS22_001407</name>
</gene>
<name>A0A841D170_PLAVE</name>
<accession>A0A841D170</accession>
<proteinExistence type="predicted"/>
<reference evidence="1 2" key="1">
    <citation type="submission" date="2020-08" db="EMBL/GenBank/DDBJ databases">
        <title>Genomic Encyclopedia of Type Strains, Phase III (KMG-III): the genomes of soil and plant-associated and newly described type strains.</title>
        <authorList>
            <person name="Whitman W."/>
        </authorList>
    </citation>
    <scope>NUCLEOTIDE SEQUENCE [LARGE SCALE GENOMIC DNA]</scope>
    <source>
        <strain evidence="1 2">CECT 3303</strain>
    </source>
</reference>
<dbReference type="AlphaFoldDB" id="A0A841D170"/>